<dbReference type="InterPro" id="IPR000623">
    <property type="entry name" value="Shikimate_kinase/TSH1"/>
</dbReference>
<feature type="binding site" evidence="7">
    <location>
        <position position="61"/>
    </location>
    <ligand>
        <name>substrate</name>
    </ligand>
</feature>
<dbReference type="PANTHER" id="PTHR21087:SF16">
    <property type="entry name" value="SHIKIMATE KINASE 1, CHLOROPLASTIC"/>
    <property type="match status" value="1"/>
</dbReference>
<dbReference type="AlphaFoldDB" id="A0A381IC94"/>
<dbReference type="CDD" id="cd00464">
    <property type="entry name" value="SK"/>
    <property type="match status" value="1"/>
</dbReference>
<keyword evidence="1 7" id="KW-0028">Amino-acid biosynthesis</keyword>
<feature type="binding site" evidence="7">
    <location>
        <position position="38"/>
    </location>
    <ligand>
        <name>substrate</name>
    </ligand>
</feature>
<gene>
    <name evidence="7 8" type="primary">aroK</name>
    <name evidence="8" type="ORF">NCTC13307_02383</name>
</gene>
<dbReference type="GO" id="GO:0008652">
    <property type="term" value="P:amino acid biosynthetic process"/>
    <property type="evidence" value="ECO:0007669"/>
    <property type="project" value="UniProtKB-KW"/>
</dbReference>
<keyword evidence="7" id="KW-0479">Metal-binding</keyword>
<reference evidence="8" key="1">
    <citation type="submission" date="2018-06" db="EMBL/GenBank/DDBJ databases">
        <authorList>
            <consortium name="Pathogen Informatics"/>
            <person name="Doyle S."/>
        </authorList>
    </citation>
    <scope>NUCLEOTIDE SEQUENCE</scope>
    <source>
        <strain evidence="8">NCTC13307</strain>
    </source>
</reference>
<comment type="similarity">
    <text evidence="7">Belongs to the shikimate kinase family.</text>
</comment>
<feature type="binding site" evidence="7">
    <location>
        <begin position="16"/>
        <end position="21"/>
    </location>
    <ligand>
        <name>ATP</name>
        <dbReference type="ChEBI" id="CHEBI:30616"/>
    </ligand>
</feature>
<organism evidence="8">
    <name type="scientific">Clostridioides difficile</name>
    <name type="common">Peptoclostridium difficile</name>
    <dbReference type="NCBI Taxonomy" id="1496"/>
    <lineage>
        <taxon>Bacteria</taxon>
        <taxon>Bacillati</taxon>
        <taxon>Bacillota</taxon>
        <taxon>Clostridia</taxon>
        <taxon>Peptostreptococcales</taxon>
        <taxon>Peptostreptococcaceae</taxon>
        <taxon>Clostridioides</taxon>
    </lineage>
</organism>
<feature type="binding site" evidence="7">
    <location>
        <position position="20"/>
    </location>
    <ligand>
        <name>Mg(2+)</name>
        <dbReference type="ChEBI" id="CHEBI:18420"/>
    </ligand>
</feature>
<protein>
    <recommendedName>
        <fullName evidence="7">Shikimate kinase</fullName>
        <shortName evidence="7">SK</shortName>
        <ecNumber evidence="7">2.7.1.71</ecNumber>
    </recommendedName>
</protein>
<dbReference type="GO" id="GO:0005524">
    <property type="term" value="F:ATP binding"/>
    <property type="evidence" value="ECO:0007669"/>
    <property type="project" value="UniProtKB-UniRule"/>
</dbReference>
<keyword evidence="5 7" id="KW-0067">ATP-binding</keyword>
<accession>A0A381IC94</accession>
<keyword evidence="3 7" id="KW-0547">Nucleotide-binding</keyword>
<keyword evidence="2 7" id="KW-0808">Transferase</keyword>
<dbReference type="GO" id="GO:0005829">
    <property type="term" value="C:cytosol"/>
    <property type="evidence" value="ECO:0007669"/>
    <property type="project" value="TreeGrafter"/>
</dbReference>
<feature type="binding site" evidence="7">
    <location>
        <position position="120"/>
    </location>
    <ligand>
        <name>ATP</name>
        <dbReference type="ChEBI" id="CHEBI:30616"/>
    </ligand>
</feature>
<proteinExistence type="inferred from homology"/>
<keyword evidence="7" id="KW-0460">Magnesium</keyword>
<dbReference type="PANTHER" id="PTHR21087">
    <property type="entry name" value="SHIKIMATE KINASE"/>
    <property type="match status" value="1"/>
</dbReference>
<comment type="pathway">
    <text evidence="7">Metabolic intermediate biosynthesis; chorismate biosynthesis; chorismate from D-erythrose 4-phosphate and phosphoenolpyruvate: step 5/7.</text>
</comment>
<keyword evidence="6 7" id="KW-0057">Aromatic amino acid biosynthesis</keyword>
<dbReference type="GO" id="GO:0009423">
    <property type="term" value="P:chorismate biosynthetic process"/>
    <property type="evidence" value="ECO:0007669"/>
    <property type="project" value="UniProtKB-UniRule"/>
</dbReference>
<keyword evidence="4 7" id="KW-0418">Kinase</keyword>
<dbReference type="SUPFAM" id="SSF52540">
    <property type="entry name" value="P-loop containing nucleoside triphosphate hydrolases"/>
    <property type="match status" value="1"/>
</dbReference>
<dbReference type="GO" id="GO:0009073">
    <property type="term" value="P:aromatic amino acid family biosynthetic process"/>
    <property type="evidence" value="ECO:0007669"/>
    <property type="project" value="UniProtKB-KW"/>
</dbReference>
<evidence type="ECO:0000256" key="3">
    <source>
        <dbReference type="ARBA" id="ARBA00022741"/>
    </source>
</evidence>
<dbReference type="EC" id="2.7.1.71" evidence="7"/>
<evidence type="ECO:0000256" key="5">
    <source>
        <dbReference type="ARBA" id="ARBA00022840"/>
    </source>
</evidence>
<dbReference type="GO" id="GO:0000287">
    <property type="term" value="F:magnesium ion binding"/>
    <property type="evidence" value="ECO:0007669"/>
    <property type="project" value="UniProtKB-UniRule"/>
</dbReference>
<comment type="cofactor">
    <cofactor evidence="7">
        <name>Mg(2+)</name>
        <dbReference type="ChEBI" id="CHEBI:18420"/>
    </cofactor>
    <text evidence="7">Binds 1 Mg(2+) ion per subunit.</text>
</comment>
<comment type="subcellular location">
    <subcellularLocation>
        <location evidence="7">Cytoplasm</location>
    </subcellularLocation>
</comment>
<dbReference type="UniPathway" id="UPA00053">
    <property type="reaction ID" value="UER00088"/>
</dbReference>
<name>A0A381IC94_CLODI</name>
<dbReference type="HAMAP" id="MF_00109">
    <property type="entry name" value="Shikimate_kinase"/>
    <property type="match status" value="1"/>
</dbReference>
<evidence type="ECO:0000256" key="6">
    <source>
        <dbReference type="ARBA" id="ARBA00023141"/>
    </source>
</evidence>
<dbReference type="EMBL" id="UFWD01000001">
    <property type="protein sequence ID" value="SUY24644.1"/>
    <property type="molecule type" value="Genomic_DNA"/>
</dbReference>
<dbReference type="InterPro" id="IPR031322">
    <property type="entry name" value="Shikimate/glucono_kinase"/>
</dbReference>
<comment type="subunit">
    <text evidence="7">Monomer.</text>
</comment>
<comment type="catalytic activity">
    <reaction evidence="7">
        <text>shikimate + ATP = 3-phosphoshikimate + ADP + H(+)</text>
        <dbReference type="Rhea" id="RHEA:13121"/>
        <dbReference type="ChEBI" id="CHEBI:15378"/>
        <dbReference type="ChEBI" id="CHEBI:30616"/>
        <dbReference type="ChEBI" id="CHEBI:36208"/>
        <dbReference type="ChEBI" id="CHEBI:145989"/>
        <dbReference type="ChEBI" id="CHEBI:456216"/>
        <dbReference type="EC" id="2.7.1.71"/>
    </reaction>
</comment>
<comment type="caution">
    <text evidence="7">Lacks conserved residue(s) required for the propagation of feature annotation.</text>
</comment>
<feature type="binding site" evidence="7">
    <location>
        <position position="83"/>
    </location>
    <ligand>
        <name>substrate</name>
    </ligand>
</feature>
<comment type="function">
    <text evidence="7">Catalyzes the specific phosphorylation of the 3-hydroxyl group of shikimic acid using ATP as a cosubstrate.</text>
</comment>
<dbReference type="Gene3D" id="3.40.50.300">
    <property type="entry name" value="P-loop containing nucleotide triphosphate hydrolases"/>
    <property type="match status" value="1"/>
</dbReference>
<evidence type="ECO:0000256" key="7">
    <source>
        <dbReference type="HAMAP-Rule" id="MF_00109"/>
    </source>
</evidence>
<dbReference type="GO" id="GO:0004765">
    <property type="term" value="F:shikimate kinase activity"/>
    <property type="evidence" value="ECO:0007669"/>
    <property type="project" value="UniProtKB-UniRule"/>
</dbReference>
<dbReference type="PRINTS" id="PR01100">
    <property type="entry name" value="SHIKIMTKNASE"/>
</dbReference>
<evidence type="ECO:0000256" key="4">
    <source>
        <dbReference type="ARBA" id="ARBA00022777"/>
    </source>
</evidence>
<feature type="binding site" evidence="7">
    <location>
        <position position="137"/>
    </location>
    <ligand>
        <name>substrate</name>
    </ligand>
</feature>
<keyword evidence="7" id="KW-0963">Cytoplasm</keyword>
<dbReference type="InterPro" id="IPR027417">
    <property type="entry name" value="P-loop_NTPase"/>
</dbReference>
<evidence type="ECO:0000256" key="1">
    <source>
        <dbReference type="ARBA" id="ARBA00022605"/>
    </source>
</evidence>
<evidence type="ECO:0000256" key="2">
    <source>
        <dbReference type="ARBA" id="ARBA00022679"/>
    </source>
</evidence>
<dbReference type="Pfam" id="PF01202">
    <property type="entry name" value="SKI"/>
    <property type="match status" value="1"/>
</dbReference>
<sequence>MINKTKEKLILIGMPGSGKTTIGKLLAKEYNCSFCDMDDYIIQISQKSIAELFSEGEDIFRNYETQACRELSISDKTVISTGGGVIKKDVNMEILKETGIIIFIDRPIQKILEDININSRPLLKNGKDRLYNLYNERINLYKKFSDIEILNDKSLNMLYIILQMQSVKILNLTLKKNNLGGK</sequence>
<evidence type="ECO:0000313" key="8">
    <source>
        <dbReference type="EMBL" id="SUY24644.1"/>
    </source>
</evidence>